<dbReference type="Proteomes" id="UP001058290">
    <property type="component" value="Chromosome"/>
</dbReference>
<dbReference type="SUPFAM" id="SSF55120">
    <property type="entry name" value="Pseudouridine synthase"/>
    <property type="match status" value="1"/>
</dbReference>
<keyword evidence="3" id="KW-1185">Reference proteome</keyword>
<dbReference type="EMBL" id="CP104377">
    <property type="protein sequence ID" value="UXC19541.1"/>
    <property type="molecule type" value="Genomic_DNA"/>
</dbReference>
<dbReference type="Gene3D" id="3.30.2350.10">
    <property type="entry name" value="Pseudouridine synthase"/>
    <property type="match status" value="1"/>
</dbReference>
<sequence length="310" mass="35203">MTTIASEMTIQTDPSTWMRDGVSPSCVVLPSRGEGLLLDFLAQRLPLVSAAQWLERLQAGDVVDGARQSLGPTQAFVPGMRVYYWRKVEQELPIPFDAEVLYEDERLLLVDKPHFLPVLPTGKYVQNSLLVRLKNATGNAHLSPLHRIDRDTAGLLLLSKDAATRGQYQALFRDRAMDKSYEAVAPWRTDLVFPREHRSRMEESQRFFLMHEVPGEPNSHSHMALLEQQGAWARYALKPVSGKRHQLRVHMAALGLPIRNDAFYPEVNDPPEGDFSRPLQLLARELRFVDPVTGQAHVFRSRRQLLPLAD</sequence>
<evidence type="ECO:0000313" key="3">
    <source>
        <dbReference type="Proteomes" id="UP001058290"/>
    </source>
</evidence>
<evidence type="ECO:0000313" key="2">
    <source>
        <dbReference type="EMBL" id="UXC19541.1"/>
    </source>
</evidence>
<dbReference type="PANTHER" id="PTHR21600:SF84">
    <property type="entry name" value="PSEUDOURIDINE SYNTHASE RSUA_RLUA-LIKE DOMAIN-CONTAINING PROTEIN"/>
    <property type="match status" value="1"/>
</dbReference>
<dbReference type="InterPro" id="IPR020103">
    <property type="entry name" value="PsdUridine_synth_cat_dom_sf"/>
</dbReference>
<feature type="domain" description="Pseudouridine synthase RsuA/RluA-like" evidence="1">
    <location>
        <begin position="107"/>
        <end position="253"/>
    </location>
</feature>
<dbReference type="Pfam" id="PF00849">
    <property type="entry name" value="PseudoU_synth_2"/>
    <property type="match status" value="1"/>
</dbReference>
<reference evidence="2" key="1">
    <citation type="submission" date="2022-09" db="EMBL/GenBank/DDBJ databases">
        <title>Bacterial diversity in gut of crayfish and pufferfish.</title>
        <authorList>
            <person name="Huang Y."/>
        </authorList>
    </citation>
    <scope>NUCLEOTIDE SEQUENCE</scope>
    <source>
        <strain evidence="2">PR12</strain>
    </source>
</reference>
<accession>A0ABY6A060</accession>
<name>A0ABY6A060_9BURK</name>
<dbReference type="InterPro" id="IPR006224">
    <property type="entry name" value="PsdUridine_synth_RluA-like_CS"/>
</dbReference>
<dbReference type="PANTHER" id="PTHR21600">
    <property type="entry name" value="MITOCHONDRIAL RNA PSEUDOURIDINE SYNTHASE"/>
    <property type="match status" value="1"/>
</dbReference>
<dbReference type="InterPro" id="IPR050188">
    <property type="entry name" value="RluA_PseudoU_synthase"/>
</dbReference>
<proteinExistence type="predicted"/>
<dbReference type="RefSeq" id="WP_243419196.1">
    <property type="nucleotide sequence ID" value="NZ_CP104377.1"/>
</dbReference>
<gene>
    <name evidence="2" type="ORF">N4T19_05315</name>
</gene>
<evidence type="ECO:0000259" key="1">
    <source>
        <dbReference type="Pfam" id="PF00849"/>
    </source>
</evidence>
<dbReference type="PROSITE" id="PS01129">
    <property type="entry name" value="PSI_RLU"/>
    <property type="match status" value="1"/>
</dbReference>
<protein>
    <submittedName>
        <fullName evidence="2">Pseudouridine synthase</fullName>
    </submittedName>
</protein>
<dbReference type="InterPro" id="IPR006145">
    <property type="entry name" value="PsdUridine_synth_RsuA/RluA"/>
</dbReference>
<organism evidence="2 3">
    <name type="scientific">Comamonas squillarum</name>
    <dbReference type="NCBI Taxonomy" id="2977320"/>
    <lineage>
        <taxon>Bacteria</taxon>
        <taxon>Pseudomonadati</taxon>
        <taxon>Pseudomonadota</taxon>
        <taxon>Betaproteobacteria</taxon>
        <taxon>Burkholderiales</taxon>
        <taxon>Comamonadaceae</taxon>
        <taxon>Comamonas</taxon>
    </lineage>
</organism>